<evidence type="ECO:0000313" key="5">
    <source>
        <dbReference type="Proteomes" id="UP000321199"/>
    </source>
</evidence>
<feature type="region of interest" description="Disordered" evidence="1">
    <location>
        <begin position="227"/>
        <end position="250"/>
    </location>
</feature>
<dbReference type="Pfam" id="PF18810">
    <property type="entry name" value="PBECR2"/>
    <property type="match status" value="1"/>
</dbReference>
<dbReference type="RefSeq" id="WP_146913876.1">
    <property type="nucleotide sequence ID" value="NZ_CP042344.1"/>
</dbReference>
<feature type="domain" description="Phage-Barnase-EndoU-ColicinE5/D-RelE like nuclease 2" evidence="3">
    <location>
        <begin position="280"/>
        <end position="408"/>
    </location>
</feature>
<feature type="domain" description="Phage head morphogenesis" evidence="2">
    <location>
        <begin position="55"/>
        <end position="166"/>
    </location>
</feature>
<evidence type="ECO:0000259" key="3">
    <source>
        <dbReference type="Pfam" id="PF18810"/>
    </source>
</evidence>
<protein>
    <recommendedName>
        <fullName evidence="6">Phage head morphogenesis domain-containing protein</fullName>
    </recommendedName>
</protein>
<dbReference type="Proteomes" id="UP000321199">
    <property type="component" value="Chromosome"/>
</dbReference>
<dbReference type="KEGG" id="cof:FOZ74_15195"/>
<dbReference type="InterPro" id="IPR041110">
    <property type="entry name" value="PBECR2"/>
</dbReference>
<dbReference type="AlphaFoldDB" id="A0A5B8S167"/>
<evidence type="ECO:0000256" key="1">
    <source>
        <dbReference type="SAM" id="MobiDB-lite"/>
    </source>
</evidence>
<name>A0A5B8S167_9BURK</name>
<evidence type="ECO:0000259" key="2">
    <source>
        <dbReference type="Pfam" id="PF04233"/>
    </source>
</evidence>
<dbReference type="Pfam" id="PF04233">
    <property type="entry name" value="Phage_Mu_F"/>
    <property type="match status" value="1"/>
</dbReference>
<gene>
    <name evidence="4" type="ORF">FOZ74_15195</name>
</gene>
<accession>A0A5B8S167</accession>
<proteinExistence type="predicted"/>
<dbReference type="EMBL" id="CP042344">
    <property type="protein sequence ID" value="QEA14267.1"/>
    <property type="molecule type" value="Genomic_DNA"/>
</dbReference>
<reference evidence="4 5" key="1">
    <citation type="submission" date="2019-07" db="EMBL/GenBank/DDBJ databases">
        <title>Complete genome sequence of Comamonas sp. NLF 7-7 isolated from livestock.</title>
        <authorList>
            <person name="Kim D.H."/>
            <person name="Kim J.G."/>
        </authorList>
    </citation>
    <scope>NUCLEOTIDE SEQUENCE [LARGE SCALE GENOMIC DNA]</scope>
    <source>
        <strain evidence="4 5">NLF 7-7</strain>
    </source>
</reference>
<organism evidence="4 5">
    <name type="scientific">Comamonas flocculans</name>
    <dbReference type="NCBI Taxonomy" id="2597701"/>
    <lineage>
        <taxon>Bacteria</taxon>
        <taxon>Pseudomonadati</taxon>
        <taxon>Pseudomonadota</taxon>
        <taxon>Betaproteobacteria</taxon>
        <taxon>Burkholderiales</taxon>
        <taxon>Comamonadaceae</taxon>
        <taxon>Comamonas</taxon>
    </lineage>
</organism>
<keyword evidence="5" id="KW-1185">Reference proteome</keyword>
<dbReference type="OrthoDB" id="9813502at2"/>
<evidence type="ECO:0000313" key="4">
    <source>
        <dbReference type="EMBL" id="QEA14267.1"/>
    </source>
</evidence>
<evidence type="ECO:0008006" key="6">
    <source>
        <dbReference type="Google" id="ProtNLM"/>
    </source>
</evidence>
<sequence>MSSAAYGSLPFAETAQFFRRKLNLPTTGWTDIYTWMHDWAFVVAGANRDAIVADFRAAVEKAILGGSTLQDFRRDFDRIVATHGWDYNGGRDWRSRVIYDTNLATSYAAGRWQQLQAAPYWQYEHQDWVQQPREQHVAWDGLLLERDDPWWQTHFPPNGWGCHCTVRGRWASDLVRLGKSGPDQAPPVQWVQRTIGQRSINGPRTVRVPEGIDPGFEYAPGSARLKSAIPPERPTPPIPGSTGGQGLPNRRPLDVLPPARNVPAADLLPAGLPPQDYARAFLEILGATLQTAAIIKDVLGERIVVGADLFKDAAGEWKADKRGRGRFMPLLAHALLAPDEIWTRVEWLYGQQRAVVRRRYIARFVVEGEAAPALVVFENGADGWSGVTAFAGPNQAPEGWRIGVRLYRRGQE</sequence>
<dbReference type="InterPro" id="IPR006528">
    <property type="entry name" value="Phage_head_morphogenesis_dom"/>
</dbReference>